<feature type="compositionally biased region" description="Polar residues" evidence="11">
    <location>
        <begin position="220"/>
        <end position="229"/>
    </location>
</feature>
<feature type="domain" description="Sec16 Sec23-binding" evidence="12">
    <location>
        <begin position="1289"/>
        <end position="1592"/>
    </location>
</feature>
<evidence type="ECO:0000313" key="14">
    <source>
        <dbReference type="EMBL" id="OBT92703.1"/>
    </source>
</evidence>
<evidence type="ECO:0000256" key="1">
    <source>
        <dbReference type="ARBA" id="ARBA00004397"/>
    </source>
</evidence>
<dbReference type="CDD" id="cd09233">
    <property type="entry name" value="ACE1-Sec16-like"/>
    <property type="match status" value="1"/>
</dbReference>
<feature type="compositionally biased region" description="Polar residues" evidence="11">
    <location>
        <begin position="2037"/>
        <end position="2066"/>
    </location>
</feature>
<feature type="compositionally biased region" description="Low complexity" evidence="11">
    <location>
        <begin position="1990"/>
        <end position="1999"/>
    </location>
</feature>
<feature type="region of interest" description="Disordered" evidence="11">
    <location>
        <begin position="214"/>
        <end position="237"/>
    </location>
</feature>
<dbReference type="PANTHER" id="PTHR13402:SF6">
    <property type="entry name" value="SECRETORY 16, ISOFORM I"/>
    <property type="match status" value="1"/>
</dbReference>
<dbReference type="GO" id="GO:0006914">
    <property type="term" value="P:autophagy"/>
    <property type="evidence" value="ECO:0007669"/>
    <property type="project" value="UniProtKB-KW"/>
</dbReference>
<dbReference type="Gene3D" id="1.25.40.1030">
    <property type="match status" value="1"/>
</dbReference>
<feature type="region of interest" description="Disordered" evidence="11">
    <location>
        <begin position="1"/>
        <end position="198"/>
    </location>
</feature>
<feature type="compositionally biased region" description="Polar residues" evidence="11">
    <location>
        <begin position="2018"/>
        <end position="2029"/>
    </location>
</feature>
<feature type="region of interest" description="Disordered" evidence="11">
    <location>
        <begin position="1951"/>
        <end position="2104"/>
    </location>
</feature>
<dbReference type="GO" id="GO:0005789">
    <property type="term" value="C:endoplasmic reticulum membrane"/>
    <property type="evidence" value="ECO:0007669"/>
    <property type="project" value="UniProtKB-SubCell"/>
</dbReference>
<keyword evidence="7 10" id="KW-0072">Autophagy</keyword>
<dbReference type="GO" id="GO:0070971">
    <property type="term" value="C:endoplasmic reticulum exit site"/>
    <property type="evidence" value="ECO:0007669"/>
    <property type="project" value="UniProtKB-ARBA"/>
</dbReference>
<dbReference type="STRING" id="342668.A0A1B8GA34"/>
<keyword evidence="8 10" id="KW-0472">Membrane</keyword>
<dbReference type="FunFam" id="1.25.40.1030:FF:000008">
    <property type="entry name" value="Protein transport protein sec16"/>
    <property type="match status" value="1"/>
</dbReference>
<evidence type="ECO:0000256" key="4">
    <source>
        <dbReference type="ARBA" id="ARBA00022824"/>
    </source>
</evidence>
<organism evidence="14 15">
    <name type="scientific">Pseudogymnoascus verrucosus</name>
    <dbReference type="NCBI Taxonomy" id="342668"/>
    <lineage>
        <taxon>Eukaryota</taxon>
        <taxon>Fungi</taxon>
        <taxon>Dikarya</taxon>
        <taxon>Ascomycota</taxon>
        <taxon>Pezizomycotina</taxon>
        <taxon>Leotiomycetes</taxon>
        <taxon>Thelebolales</taxon>
        <taxon>Thelebolaceae</taxon>
        <taxon>Pseudogymnoascus</taxon>
    </lineage>
</organism>
<feature type="compositionally biased region" description="Polar residues" evidence="11">
    <location>
        <begin position="786"/>
        <end position="814"/>
    </location>
</feature>
<evidence type="ECO:0000256" key="7">
    <source>
        <dbReference type="ARBA" id="ARBA00023006"/>
    </source>
</evidence>
<comment type="function">
    <text evidence="9 10">Involved in the initiation of assembly of the COPII coat required for the formation of transport vesicles from the endoplasmic reticulum (ER) and the selection of cargo molecules. Also involved in autophagy.</text>
</comment>
<feature type="region of interest" description="Disordered" evidence="11">
    <location>
        <begin position="1693"/>
        <end position="1936"/>
    </location>
</feature>
<evidence type="ECO:0000256" key="11">
    <source>
        <dbReference type="SAM" id="MobiDB-lite"/>
    </source>
</evidence>
<keyword evidence="5 10" id="KW-0931">ER-Golgi transport</keyword>
<dbReference type="GO" id="GO:0012507">
    <property type="term" value="C:ER to Golgi transport vesicle membrane"/>
    <property type="evidence" value="ECO:0007669"/>
    <property type="project" value="TreeGrafter"/>
</dbReference>
<evidence type="ECO:0000259" key="12">
    <source>
        <dbReference type="Pfam" id="PF12931"/>
    </source>
</evidence>
<feature type="compositionally biased region" description="Pro residues" evidence="11">
    <location>
        <begin position="714"/>
        <end position="730"/>
    </location>
</feature>
<keyword evidence="4 10" id="KW-0256">Endoplasmic reticulum</keyword>
<comment type="subcellular location">
    <subcellularLocation>
        <location evidence="1">Endoplasmic reticulum membrane</location>
        <topology evidence="1">Peripheral membrane protein</topology>
        <orientation evidence="1">Cytoplasmic side</orientation>
    </subcellularLocation>
</comment>
<evidence type="ECO:0000256" key="8">
    <source>
        <dbReference type="ARBA" id="ARBA00023136"/>
    </source>
</evidence>
<feature type="compositionally biased region" description="Polar residues" evidence="11">
    <location>
        <begin position="178"/>
        <end position="187"/>
    </location>
</feature>
<dbReference type="GO" id="GO:0016192">
    <property type="term" value="P:vesicle-mediated transport"/>
    <property type="evidence" value="ECO:0007669"/>
    <property type="project" value="UniProtKB-KW"/>
</dbReference>
<dbReference type="GO" id="GO:0007030">
    <property type="term" value="P:Golgi organization"/>
    <property type="evidence" value="ECO:0007669"/>
    <property type="project" value="TreeGrafter"/>
</dbReference>
<gene>
    <name evidence="14" type="primary">SEC16</name>
    <name evidence="14" type="ORF">VE01_09726</name>
</gene>
<reference evidence="14 15" key="1">
    <citation type="submission" date="2016-03" db="EMBL/GenBank/DDBJ databases">
        <title>Comparative genomics of Pseudogymnoascus destructans, the fungus causing white-nose syndrome of bats.</title>
        <authorList>
            <person name="Palmer J.M."/>
            <person name="Drees K.P."/>
            <person name="Foster J.T."/>
            <person name="Lindner D.L."/>
        </authorList>
    </citation>
    <scope>NUCLEOTIDE SEQUENCE [LARGE SCALE GENOMIC DNA]</scope>
    <source>
        <strain evidence="14 15">UAMH 10579</strain>
    </source>
</reference>
<feature type="region of interest" description="Disordered" evidence="11">
    <location>
        <begin position="542"/>
        <end position="869"/>
    </location>
</feature>
<feature type="compositionally biased region" description="Basic and acidic residues" evidence="11">
    <location>
        <begin position="1874"/>
        <end position="1897"/>
    </location>
</feature>
<accession>A0A1B8GA34</accession>
<comment type="similarity">
    <text evidence="2 10">Belongs to the SEC16 family.</text>
</comment>
<feature type="compositionally biased region" description="Polar residues" evidence="11">
    <location>
        <begin position="47"/>
        <end position="59"/>
    </location>
</feature>
<dbReference type="OrthoDB" id="8918678at2759"/>
<feature type="compositionally biased region" description="Acidic residues" evidence="11">
    <location>
        <begin position="151"/>
        <end position="163"/>
    </location>
</feature>
<dbReference type="Pfam" id="PF12931">
    <property type="entry name" value="TPR_Sec16"/>
    <property type="match status" value="1"/>
</dbReference>
<feature type="compositionally biased region" description="Basic and acidic residues" evidence="11">
    <location>
        <begin position="1951"/>
        <end position="1961"/>
    </location>
</feature>
<feature type="domain" description="Sec16 central conserved" evidence="13">
    <location>
        <begin position="1111"/>
        <end position="1229"/>
    </location>
</feature>
<dbReference type="GO" id="GO:0015031">
    <property type="term" value="P:protein transport"/>
    <property type="evidence" value="ECO:0007669"/>
    <property type="project" value="UniProtKB-KW"/>
</dbReference>
<evidence type="ECO:0000256" key="10">
    <source>
        <dbReference type="RuleBase" id="RU364101"/>
    </source>
</evidence>
<dbReference type="GeneID" id="28843112"/>
<reference evidence="15" key="2">
    <citation type="journal article" date="2018" name="Nat. Commun.">
        <title>Extreme sensitivity to ultraviolet light in the fungal pathogen causing white-nose syndrome of bats.</title>
        <authorList>
            <person name="Palmer J.M."/>
            <person name="Drees K.P."/>
            <person name="Foster J.T."/>
            <person name="Lindner D.L."/>
        </authorList>
    </citation>
    <scope>NUCLEOTIDE SEQUENCE [LARGE SCALE GENOMIC DNA]</scope>
    <source>
        <strain evidence="15">UAMH 10579</strain>
    </source>
</reference>
<protein>
    <recommendedName>
        <fullName evidence="10">Protein transport protein sec16</fullName>
    </recommendedName>
</protein>
<evidence type="ECO:0000256" key="5">
    <source>
        <dbReference type="ARBA" id="ARBA00022892"/>
    </source>
</evidence>
<feature type="compositionally biased region" description="Low complexity" evidence="11">
    <location>
        <begin position="1049"/>
        <end position="1058"/>
    </location>
</feature>
<feature type="compositionally biased region" description="Polar residues" evidence="11">
    <location>
        <begin position="832"/>
        <end position="861"/>
    </location>
</feature>
<feature type="compositionally biased region" description="Basic and acidic residues" evidence="11">
    <location>
        <begin position="949"/>
        <end position="962"/>
    </location>
</feature>
<keyword evidence="15" id="KW-1185">Reference proteome</keyword>
<feature type="compositionally biased region" description="Polar residues" evidence="11">
    <location>
        <begin position="542"/>
        <end position="553"/>
    </location>
</feature>
<feature type="compositionally biased region" description="Acidic residues" evidence="11">
    <location>
        <begin position="430"/>
        <end position="463"/>
    </location>
</feature>
<dbReference type="EMBL" id="KV460263">
    <property type="protein sequence ID" value="OBT92703.1"/>
    <property type="molecule type" value="Genomic_DNA"/>
</dbReference>
<feature type="compositionally biased region" description="Polar residues" evidence="11">
    <location>
        <begin position="18"/>
        <end position="36"/>
    </location>
</feature>
<keyword evidence="3 10" id="KW-0813">Transport</keyword>
<proteinExistence type="inferred from homology"/>
<dbReference type="GO" id="GO:0070973">
    <property type="term" value="P:protein localization to endoplasmic reticulum exit site"/>
    <property type="evidence" value="ECO:0007669"/>
    <property type="project" value="TreeGrafter"/>
</dbReference>
<evidence type="ECO:0000313" key="15">
    <source>
        <dbReference type="Proteomes" id="UP000091956"/>
    </source>
</evidence>
<name>A0A1B8GA34_9PEZI</name>
<evidence type="ECO:0000259" key="13">
    <source>
        <dbReference type="Pfam" id="PF12932"/>
    </source>
</evidence>
<evidence type="ECO:0000256" key="9">
    <source>
        <dbReference type="ARBA" id="ARBA00024687"/>
    </source>
</evidence>
<dbReference type="Proteomes" id="UP000091956">
    <property type="component" value="Unassembled WGS sequence"/>
</dbReference>
<evidence type="ECO:0000256" key="6">
    <source>
        <dbReference type="ARBA" id="ARBA00022927"/>
    </source>
</evidence>
<feature type="region of interest" description="Disordered" evidence="11">
    <location>
        <begin position="885"/>
        <end position="1067"/>
    </location>
</feature>
<feature type="compositionally biased region" description="Polar residues" evidence="11">
    <location>
        <begin position="131"/>
        <end position="147"/>
    </location>
</feature>
<feature type="compositionally biased region" description="Polar residues" evidence="11">
    <location>
        <begin position="1834"/>
        <end position="1848"/>
    </location>
</feature>
<dbReference type="InterPro" id="IPR024298">
    <property type="entry name" value="Sec16_Sec23-bd"/>
</dbReference>
<feature type="compositionally biased region" description="Pro residues" evidence="11">
    <location>
        <begin position="643"/>
        <end position="657"/>
    </location>
</feature>
<feature type="compositionally biased region" description="Polar residues" evidence="11">
    <location>
        <begin position="970"/>
        <end position="986"/>
    </location>
</feature>
<feature type="region of interest" description="Disordered" evidence="11">
    <location>
        <begin position="430"/>
        <end position="490"/>
    </location>
</feature>
<evidence type="ECO:0000256" key="2">
    <source>
        <dbReference type="ARBA" id="ARBA00005927"/>
    </source>
</evidence>
<keyword evidence="6 10" id="KW-0653">Protein transport</keyword>
<evidence type="ECO:0000256" key="3">
    <source>
        <dbReference type="ARBA" id="ARBA00022448"/>
    </source>
</evidence>
<dbReference type="RefSeq" id="XP_018126436.1">
    <property type="nucleotide sequence ID" value="XM_018279137.2"/>
</dbReference>
<dbReference type="InterPro" id="IPR024340">
    <property type="entry name" value="Sec16_CCD"/>
</dbReference>
<sequence length="2104" mass="223218">MSAVHPNASWHPAFRPDSTATESRSDSYSAINTVATEGNREIEDDTSTVPQPATPNTATPKEDDVSPAHEQPGGNEEHPELGGLREALTTSLGSPGGVEMDNYPSHAPETIREEAQDQAQITHDRAEIPSSGPSNANKHMSNISFTRTVGEDVDWGEDDEVDPEWNIQSKDVDPFQSMPPTDRTNSFPAVPPAHVANDTAPNGYHSQAGDMMLGEEDNTYNEPSNGQQTKRSHRAKQSIDWGTSGEYGDDEFNLGMVQGGDIGEDSMEASQYEEGVHLVQSAHLNPPVKGHKKMFSTSKLFDDVEAEDDGGFFSAIGSDTTEQPPRLDRKSTSEVLNSISHDLHADTNGNIIDDGHEARRAKSISATTGGGIATSKSTLISDVLASIADTNEEALGGDNAVQESKPSEENLAAKWQAALDADEFLEDDDDLLPDEVPELTPELDPEAVFGSDDEGFLDDDEPELANGPDSQGQMPSFPKPITGPNGNVIGFDQLIGSAQTTGQSTQNRYLPAAAAQTAPQQPKNMYAPAAPLFTDLSGQFNPAGTYGTVQPSAQVPRPGSSGFGAQPQATNRPDLGPKAQSFADKTKGGYASPYDLPMDVTKPRKRVSMQQMSAAYGQAPVPAPPLRSNSMHIQNQPQTSPGFPSPPIGGMGPPTPNAAPQGFPSPTKQGPPTLKSKGSSFFEELPVVAKQRAPRTPSQPTSPSLAGLQAPGGVSPPPTSMGPPQIPPPRQQYAEPPTSAHGLVTSPPVNPYSPIVAQEPKAAPAISRYSPAPVQQQSPGYAPAPVQTQSAYSPAPVQQPTTGYSPVPAQQPSHGYSPAPVQQPATAYSPVPAQQPSAGYSPAPAQQQATAYSPAPMQQQPAVLPQGKYAATPPLVRHVMSPYAAAPLAPNPPFAHQPRTSSPLAQFERSSEHQTSTSPPANLGYGRTGRRESSSYNGGRDSHLTLAREATEHAAIDRRRSQDQGGFSPLESQAPSQLRPSPTALQSPYEPGLISPSKRSLSHAPDNREPLAEVEEPAFEPPKRSQTQSPGSAATGPRTRVTSGEIHPRPSSSSVQSPTSPPRQNRGYAPITAEAAAPTQKVHGRTVSQGLEYIAPTDGREHDPLQRWKGAPVFAWGSGGTVITSFPKEVPRYGMGSNVPMIQPSPGEVKVRSIKDIYALDERTSTFPGPLKGKAKKKDVLTWLSTGIESLEQQNDHLRSSSNLSHDDMRKEERVVLWKILKAFIEHNGVLEGNAEVEKAVRSILSPELDNEGATDAPFAIGADLGGIHRSAGSAPLADPVDPVAVDTLRKQLLKGEREKAVWSAVDNRLWAHALLLSNTISPDLYKRVAQEFVQKEVKNIGENTESLAALYEIFAGNHEECVDELVPPSARAGFQMVSTSAATGPSKSAVEGLNHWRETLGLILSNRSADDSKAIQSIGKLLAGYGRSEAAHICFIFARSRSVFGGIDDAQSDIVLVGADHQRNPYGFDKDTEAILLSEIYEFGQSLSSTSSVPISIPHLAVYKMQHAKLLTAFGQKSKALEYCEFVVSSITSQTRRSTYHHPLLVSELDDLSKRLKQSPKDETSSWIAKPSIDKVSSSVWTKFNKFVAGDEKDDAPAGGDDIGGDVGPFARIAGGTPTISRTPSVADIYSQGNIPNTISGAIPIPIGGKAVSRYAPGGSYGSNAAMGSSFGSPAGSPYAGLNIGLPIPAPNGQQYPVSDSRVVSPGSYDSRYAPTSHPEYAPAPQLAPTSHADYSPQYDAPYASSPNEYRAPEYSQAQPPKAEGSHNGYHAPETSGAIDASSNYPLAPITPSSFEPPAYNPYETQPSTSFEAPVSAGYSPPEQGGYTPPSYEPNQMNDEPSSPTDTGSKKKSFLDDEDETPRKPSGGAGEMTKAEKDRAADEAFRKAAEEDEKRSSSQPQKKGWGLTGWFSKKEASPAEPQQAQPGKPIKAKLGEASSFYYDPELKRWVNKKGGKDEQAKVGITPPPPKAGPPRSDSGSAPPGMGVTSAPRSASSSSYDGTPPLRTGSPGSFAPPGTQSEPPATSGSLEPPVLQRNFSNTSTRSVSGGSNPSSRPNTGMSNASSIDDLLGPPVARKAGDRPKKGKKGRGYIDVMGDKAAASG</sequence>
<dbReference type="PANTHER" id="PTHR13402">
    <property type="entry name" value="RGPR-RELATED"/>
    <property type="match status" value="1"/>
</dbReference>
<dbReference type="Pfam" id="PF12932">
    <property type="entry name" value="Sec16"/>
    <property type="match status" value="1"/>
</dbReference>
<feature type="compositionally biased region" description="Polar residues" evidence="11">
    <location>
        <begin position="627"/>
        <end position="642"/>
    </location>
</feature>